<dbReference type="FunFam" id="3.20.20.80:FF:000027">
    <property type="entry name" value="Alpha-L-fucosidase"/>
    <property type="match status" value="1"/>
</dbReference>
<evidence type="ECO:0000313" key="15">
    <source>
        <dbReference type="Proteomes" id="UP001519460"/>
    </source>
</evidence>
<gene>
    <name evidence="14" type="ORF">BaRGS_00023698</name>
</gene>
<evidence type="ECO:0000256" key="2">
    <source>
        <dbReference type="ARBA" id="ARBA00000419"/>
    </source>
</evidence>
<comment type="similarity">
    <text evidence="4 11">Belongs to the glycosyl hydrolase 29 family.</text>
</comment>
<name>A0ABD0KD12_9CAEN</name>
<evidence type="ECO:0000313" key="14">
    <source>
        <dbReference type="EMBL" id="KAK7485059.1"/>
    </source>
</evidence>
<reference evidence="14 15" key="1">
    <citation type="journal article" date="2023" name="Sci. Data">
        <title>Genome assembly of the Korean intertidal mud-creeper Batillaria attramentaria.</title>
        <authorList>
            <person name="Patra A.K."/>
            <person name="Ho P.T."/>
            <person name="Jun S."/>
            <person name="Lee S.J."/>
            <person name="Kim Y."/>
            <person name="Won Y.J."/>
        </authorList>
    </citation>
    <scope>NUCLEOTIDE SEQUENCE [LARGE SCALE GENOMIC DNA]</scope>
    <source>
        <strain evidence="14">Wonlab-2016</strain>
    </source>
</reference>
<dbReference type="Gene3D" id="3.20.20.80">
    <property type="entry name" value="Glycosidases"/>
    <property type="match status" value="1"/>
</dbReference>
<comment type="caution">
    <text evidence="14">The sequence shown here is derived from an EMBL/GenBank/DDBJ whole genome shotgun (WGS) entry which is preliminary data.</text>
</comment>
<dbReference type="Pfam" id="PF01120">
    <property type="entry name" value="Alpha_L_fucos"/>
    <property type="match status" value="1"/>
</dbReference>
<evidence type="ECO:0000259" key="13">
    <source>
        <dbReference type="Pfam" id="PF16757"/>
    </source>
</evidence>
<dbReference type="PRINTS" id="PR00741">
    <property type="entry name" value="GLHYDRLASE29"/>
</dbReference>
<dbReference type="Proteomes" id="UP001519460">
    <property type="component" value="Unassembled WGS sequence"/>
</dbReference>
<evidence type="ECO:0000256" key="3">
    <source>
        <dbReference type="ARBA" id="ARBA00004071"/>
    </source>
</evidence>
<evidence type="ECO:0000256" key="5">
    <source>
        <dbReference type="ARBA" id="ARBA00011881"/>
    </source>
</evidence>
<keyword evidence="7 11" id="KW-0732">Signal</keyword>
<dbReference type="Pfam" id="PF16757">
    <property type="entry name" value="Fucosidase_C"/>
    <property type="match status" value="1"/>
</dbReference>
<feature type="domain" description="Glycoside hydrolase family 29 N-terminal" evidence="12">
    <location>
        <begin position="22"/>
        <end position="357"/>
    </location>
</feature>
<dbReference type="AlphaFoldDB" id="A0ABD0KD12"/>
<organism evidence="14 15">
    <name type="scientific">Batillaria attramentaria</name>
    <dbReference type="NCBI Taxonomy" id="370345"/>
    <lineage>
        <taxon>Eukaryota</taxon>
        <taxon>Metazoa</taxon>
        <taxon>Spiralia</taxon>
        <taxon>Lophotrochozoa</taxon>
        <taxon>Mollusca</taxon>
        <taxon>Gastropoda</taxon>
        <taxon>Caenogastropoda</taxon>
        <taxon>Sorbeoconcha</taxon>
        <taxon>Cerithioidea</taxon>
        <taxon>Batillariidae</taxon>
        <taxon>Batillaria</taxon>
    </lineage>
</organism>
<dbReference type="FunFam" id="2.60.40.1180:FF:000013">
    <property type="entry name" value="Alpha-L-fucosidase"/>
    <property type="match status" value="1"/>
</dbReference>
<keyword evidence="8 11" id="KW-0378">Hydrolase</keyword>
<evidence type="ECO:0000256" key="7">
    <source>
        <dbReference type="ARBA" id="ARBA00022729"/>
    </source>
</evidence>
<evidence type="ECO:0000256" key="1">
    <source>
        <dbReference type="ARBA" id="ARBA00000321"/>
    </source>
</evidence>
<dbReference type="InterPro" id="IPR000933">
    <property type="entry name" value="Glyco_hydro_29"/>
</dbReference>
<keyword evidence="10 11" id="KW-0326">Glycosidase</keyword>
<dbReference type="SMART" id="SM00812">
    <property type="entry name" value="Alpha_L_fucos"/>
    <property type="match status" value="1"/>
</dbReference>
<dbReference type="InterPro" id="IPR017853">
    <property type="entry name" value="GH"/>
</dbReference>
<keyword evidence="9" id="KW-0325">Glycoprotein</keyword>
<sequence>MWSQRNSFVATLCVLSLVLSGQAVRYTPDWKSLDSRPLPAWYDESKVGIFLHWGVFSVPSFGSEWFWYNWKTQQLPAYLFFMEENYRPDFTYADFAPQFKAEFYDPYKWADIFNASGANYIVLVTKHHEGFTNWPSKYSWNWNAMDVGPNRDLVGELAAAIRAKTKIHFGVYHSLFEFYNPLWLQDQANGFHTQDFVKTKTMPELYELVKQYKPDVVWSDGDWLASDDYWMSKDFLAWLYNDSPVKDTVVVNDRWGNTTRCKHGGFWNCNDKFNPGKLVPHKWENAMTLDKYSWGYRRNAKLEDIQTMEELITLMARTVSCGGNLLVNVGPTSYGEIAPIYEERLRQMGQWLQVNGEAIYGTKPWTYQNDTTYPDVWYTAKTGASGAVVYAILLKWPTDPVLKLGAPTASSQTKVTLVGYKGAPFTFTPGSSGGMVINIPAIRFSDMPCEWGWVLKLEGLSNQKAVAPSVEELLQQLH</sequence>
<dbReference type="PANTHER" id="PTHR10030">
    <property type="entry name" value="ALPHA-L-FUCOSIDASE"/>
    <property type="match status" value="1"/>
</dbReference>
<protein>
    <recommendedName>
        <fullName evidence="6">alpha-L-fucosidase</fullName>
        <ecNumber evidence="6">3.2.1.51</ecNumber>
    </recommendedName>
</protein>
<dbReference type="PANTHER" id="PTHR10030:SF37">
    <property type="entry name" value="ALPHA-L-FUCOSIDASE-RELATED"/>
    <property type="match status" value="1"/>
</dbReference>
<dbReference type="SUPFAM" id="SSF51445">
    <property type="entry name" value="(Trans)glycosidases"/>
    <property type="match status" value="1"/>
</dbReference>
<accession>A0ABD0KD12</accession>
<dbReference type="GO" id="GO:0004560">
    <property type="term" value="F:alpha-L-fucosidase activity"/>
    <property type="evidence" value="ECO:0007669"/>
    <property type="project" value="UniProtKB-EC"/>
</dbReference>
<feature type="domain" description="Alpha-L-fucosidase C-terminal" evidence="13">
    <location>
        <begin position="368"/>
        <end position="458"/>
    </location>
</feature>
<dbReference type="EC" id="3.2.1.51" evidence="6"/>
<keyword evidence="15" id="KW-1185">Reference proteome</keyword>
<evidence type="ECO:0000259" key="12">
    <source>
        <dbReference type="Pfam" id="PF01120"/>
    </source>
</evidence>
<evidence type="ECO:0000256" key="8">
    <source>
        <dbReference type="ARBA" id="ARBA00022801"/>
    </source>
</evidence>
<dbReference type="InterPro" id="IPR016286">
    <property type="entry name" value="FUC_metazoa-typ"/>
</dbReference>
<evidence type="ECO:0000256" key="10">
    <source>
        <dbReference type="ARBA" id="ARBA00023295"/>
    </source>
</evidence>
<dbReference type="InterPro" id="IPR057739">
    <property type="entry name" value="Glyco_hydro_29_N"/>
</dbReference>
<feature type="signal peptide" evidence="11">
    <location>
        <begin position="1"/>
        <end position="23"/>
    </location>
</feature>
<evidence type="ECO:0000256" key="11">
    <source>
        <dbReference type="PIRNR" id="PIRNR001092"/>
    </source>
</evidence>
<comment type="function">
    <text evidence="3">Alpha-L-fucosidase is responsible for hydrolyzing the alpha-1,6-linked fucose joined to the reducing-end N-acetylglucosamine of the carbohydrate moieties of glycoproteins.</text>
</comment>
<comment type="catalytic activity">
    <reaction evidence="1">
        <text>a neolactoside IV(2)-alpha-Fuc-nLc4Cer(d18:1(4E)) + H2O = a neolactoside nLc4Cer(d18:1(4E)) + L-fucose</text>
        <dbReference type="Rhea" id="RHEA:48224"/>
        <dbReference type="ChEBI" id="CHEBI:2181"/>
        <dbReference type="ChEBI" id="CHEBI:15377"/>
        <dbReference type="ChEBI" id="CHEBI:17006"/>
        <dbReference type="ChEBI" id="CHEBI:28691"/>
    </reaction>
    <physiologicalReaction direction="left-to-right" evidence="1">
        <dbReference type="Rhea" id="RHEA:48225"/>
    </physiologicalReaction>
</comment>
<dbReference type="EMBL" id="JACVVK020000200">
    <property type="protein sequence ID" value="KAK7485059.1"/>
    <property type="molecule type" value="Genomic_DNA"/>
</dbReference>
<evidence type="ECO:0000256" key="4">
    <source>
        <dbReference type="ARBA" id="ARBA00007951"/>
    </source>
</evidence>
<comment type="catalytic activity">
    <reaction evidence="2">
        <text>a neolactoside IV(2)-alpha-Fuc-nLc4Cer(d18:0) + H2O = a neolactoside nLc4Cer(d18:0) + L-fucose</text>
        <dbReference type="Rhea" id="RHEA:49308"/>
        <dbReference type="ChEBI" id="CHEBI:2181"/>
        <dbReference type="ChEBI" id="CHEBI:15377"/>
        <dbReference type="ChEBI" id="CHEBI:91119"/>
        <dbReference type="ChEBI" id="CHEBI:91121"/>
    </reaction>
    <physiologicalReaction direction="left-to-right" evidence="2">
        <dbReference type="Rhea" id="RHEA:49309"/>
    </physiologicalReaction>
</comment>
<evidence type="ECO:0000256" key="6">
    <source>
        <dbReference type="ARBA" id="ARBA00012662"/>
    </source>
</evidence>
<comment type="subunit">
    <text evidence="5">Homotetramer.</text>
</comment>
<dbReference type="InterPro" id="IPR031919">
    <property type="entry name" value="Fucosidase_C"/>
</dbReference>
<dbReference type="PIRSF" id="PIRSF001092">
    <property type="entry name" value="Alpha-L-fucosidase"/>
    <property type="match status" value="1"/>
</dbReference>
<proteinExistence type="inferred from homology"/>
<evidence type="ECO:0000256" key="9">
    <source>
        <dbReference type="ARBA" id="ARBA00023180"/>
    </source>
</evidence>
<feature type="chain" id="PRO_5044536839" description="alpha-L-fucosidase" evidence="11">
    <location>
        <begin position="24"/>
        <end position="478"/>
    </location>
</feature>